<proteinExistence type="inferred from homology"/>
<gene>
    <name evidence="8" type="ORF">SGODD07_01349</name>
</gene>
<dbReference type="SUPFAM" id="SSF52518">
    <property type="entry name" value="Thiamin diphosphate-binding fold (THDP-binding)"/>
    <property type="match status" value="2"/>
</dbReference>
<dbReference type="Gene3D" id="3.40.50.920">
    <property type="match status" value="1"/>
</dbReference>
<dbReference type="Proteomes" id="UP000070096">
    <property type="component" value="Unassembled WGS sequence"/>
</dbReference>
<dbReference type="EC" id="4.1.2.9" evidence="8"/>
<dbReference type="PATRIC" id="fig|1302.21.peg.1506"/>
<dbReference type="PIRSF" id="PIRSF017245">
    <property type="entry name" value="Phosphoketolase"/>
    <property type="match status" value="1"/>
</dbReference>
<feature type="domain" description="Xylulose 5-phosphate/Fructose 6-phosphate phosphoketolase N-terminal" evidence="7">
    <location>
        <begin position="6"/>
        <end position="373"/>
    </location>
</feature>
<dbReference type="InterPro" id="IPR029061">
    <property type="entry name" value="THDP-binding"/>
</dbReference>
<dbReference type="InterPro" id="IPR018969">
    <property type="entry name" value="Xul5P/Fru6P_PKetolase_C"/>
</dbReference>
<dbReference type="PANTHER" id="PTHR31273">
    <property type="entry name" value="PHOSPHOKETOLASE-RELATED"/>
    <property type="match status" value="1"/>
</dbReference>
<reference evidence="8 9" key="1">
    <citation type="submission" date="2016-01" db="EMBL/GenBank/DDBJ databases">
        <title>Highly variable Streptococcus oralis are common among viridans streptococci isolated from primates.</title>
        <authorList>
            <person name="Denapaite D."/>
            <person name="Rieger M."/>
            <person name="Koendgen S."/>
            <person name="Brueckner R."/>
            <person name="Ochigava I."/>
            <person name="Kappeler P."/>
            <person name="Maetz-Rensing K."/>
            <person name="Leendertz F."/>
            <person name="Hakenbeck R."/>
        </authorList>
    </citation>
    <scope>NUCLEOTIDE SEQUENCE [LARGE SCALE GENOMIC DNA]</scope>
    <source>
        <strain evidence="8 9">DD07</strain>
    </source>
</reference>
<evidence type="ECO:0000256" key="3">
    <source>
        <dbReference type="ARBA" id="ARBA00023052"/>
    </source>
</evidence>
<dbReference type="PROSITE" id="PS60002">
    <property type="entry name" value="PHOSPHOKETOLASE_1"/>
    <property type="match status" value="1"/>
</dbReference>
<dbReference type="Gene3D" id="3.40.50.970">
    <property type="match status" value="2"/>
</dbReference>
<organism evidence="8 9">
    <name type="scientific">Streptococcus gordonii</name>
    <dbReference type="NCBI Taxonomy" id="1302"/>
    <lineage>
        <taxon>Bacteria</taxon>
        <taxon>Bacillati</taxon>
        <taxon>Bacillota</taxon>
        <taxon>Bacilli</taxon>
        <taxon>Lactobacillales</taxon>
        <taxon>Streptococcaceae</taxon>
        <taxon>Streptococcus</taxon>
    </lineage>
</organism>
<dbReference type="Pfam" id="PF09364">
    <property type="entry name" value="XFP_N"/>
    <property type="match status" value="1"/>
</dbReference>
<dbReference type="EC" id="4.1.2.22" evidence="8"/>
<evidence type="ECO:0000313" key="8">
    <source>
        <dbReference type="EMBL" id="KXT71251.1"/>
    </source>
</evidence>
<evidence type="ECO:0000256" key="5">
    <source>
        <dbReference type="SAM" id="Coils"/>
    </source>
</evidence>
<dbReference type="Pfam" id="PF03894">
    <property type="entry name" value="XFP"/>
    <property type="match status" value="1"/>
</dbReference>
<feature type="domain" description="Xylulose 5-phosphate/Fructose 6-phosphate phosphoketolase C-terminal" evidence="6">
    <location>
        <begin position="590"/>
        <end position="789"/>
    </location>
</feature>
<keyword evidence="4 8" id="KW-0456">Lyase</keyword>
<comment type="cofactor">
    <cofactor evidence="1">
        <name>thiamine diphosphate</name>
        <dbReference type="ChEBI" id="CHEBI:58937"/>
    </cofactor>
</comment>
<evidence type="ECO:0000259" key="7">
    <source>
        <dbReference type="Pfam" id="PF09364"/>
    </source>
</evidence>
<dbReference type="NCBIfam" id="NF003618">
    <property type="entry name" value="PRK05261.1-3"/>
    <property type="match status" value="1"/>
</dbReference>
<dbReference type="GO" id="GO:0050193">
    <property type="term" value="F:phosphoketolase activity"/>
    <property type="evidence" value="ECO:0007669"/>
    <property type="project" value="UniProtKB-EC"/>
</dbReference>
<comment type="similarity">
    <text evidence="2">Belongs to the XFP family.</text>
</comment>
<dbReference type="PROSITE" id="PS60003">
    <property type="entry name" value="PHOSPHOKETOLASE_2"/>
    <property type="match status" value="1"/>
</dbReference>
<dbReference type="InterPro" id="IPR019789">
    <property type="entry name" value="Xul5P/Fru6P_PKetolase_ThDP_BS"/>
</dbReference>
<accession>A0A139N691</accession>
<dbReference type="GO" id="GO:0047905">
    <property type="term" value="F:fructose-6-phosphate phosphoketolase activity"/>
    <property type="evidence" value="ECO:0007669"/>
    <property type="project" value="UniProtKB-EC"/>
</dbReference>
<evidence type="ECO:0000256" key="1">
    <source>
        <dbReference type="ARBA" id="ARBA00001964"/>
    </source>
</evidence>
<protein>
    <submittedName>
        <fullName evidence="8">Xylulose-5-phosphate phosphoketolase / Fructose-6-phosphate phosphoketolase</fullName>
        <ecNumber evidence="8">4.1.2.22</ecNumber>
        <ecNumber evidence="8">4.1.2.9</ecNumber>
    </submittedName>
</protein>
<keyword evidence="3" id="KW-0786">Thiamine pyrophosphate</keyword>
<dbReference type="InterPro" id="IPR019790">
    <property type="entry name" value="Xul5P/Fru6P_PKetolase_CS"/>
</dbReference>
<evidence type="ECO:0000259" key="6">
    <source>
        <dbReference type="Pfam" id="PF09363"/>
    </source>
</evidence>
<dbReference type="InterPro" id="IPR005593">
    <property type="entry name" value="Xul5P/Fru6P_PKetolase"/>
</dbReference>
<dbReference type="InterPro" id="IPR018970">
    <property type="entry name" value="Xul5P/Fru6P_PKetolase_N"/>
</dbReference>
<keyword evidence="5" id="KW-0175">Coiled coil</keyword>
<feature type="coiled-coil region" evidence="5">
    <location>
        <begin position="249"/>
        <end position="276"/>
    </location>
</feature>
<dbReference type="Pfam" id="PF09363">
    <property type="entry name" value="XFP_C"/>
    <property type="match status" value="1"/>
</dbReference>
<dbReference type="GO" id="GO:0005975">
    <property type="term" value="P:carbohydrate metabolic process"/>
    <property type="evidence" value="ECO:0007669"/>
    <property type="project" value="InterPro"/>
</dbReference>
<evidence type="ECO:0000256" key="2">
    <source>
        <dbReference type="ARBA" id="ARBA00005623"/>
    </source>
</evidence>
<dbReference type="NCBIfam" id="NF003619">
    <property type="entry name" value="PRK05261.1-4"/>
    <property type="match status" value="1"/>
</dbReference>
<evidence type="ECO:0000256" key="4">
    <source>
        <dbReference type="ARBA" id="ARBA00023239"/>
    </source>
</evidence>
<dbReference type="InterPro" id="IPR009014">
    <property type="entry name" value="Transketo_C/PFOR_II"/>
</dbReference>
<dbReference type="AlphaFoldDB" id="A0A139N691"/>
<dbReference type="PANTHER" id="PTHR31273:SF0">
    <property type="entry name" value="PHOSPHOKETOLASE-RELATED"/>
    <property type="match status" value="1"/>
</dbReference>
<name>A0A139N691_STRGN</name>
<sequence length="794" mass="88884">MTTDYNSKAYLEKVDAWWRAANYISAAQMYLKDNPLLKRDVVANDLKAHPIGHWGTVPGQNFIYAHLNRTINKYDLDMFYIEGPGHGGQVMVSNSYLDGSYTELNPNIPQNEEGFKHLCKIFSFPGGIASHAAPETPGSIHEGGELGYALSHAAGAILDNPDVIAATVIGDGEGETGPLMAGWLSNTFINPVNDGAILPIFYLNGGKIHNPTIFERKTDEELTLFFEGLGWKPIFADVTAISENHEAAHALFAAKLDEAIEEIKKVQAEARKGSAEEATQAIFPVLVARIPKGWTGPKSWEGTPIEGGFRAHQVPIPVDAHHMEHVDALLDWLKSYRPEELFDESGKVLPEIAAIAPKGDRRMAMNPITNAGVIKPMDTADWKKHALKFETPGEIVAQDMIEFGKYAADLVDANPNNFRIFGPDETKSNRLQEVFTRTSRQWLGRMRPEYDEALSPAGRVIDSQLSEHQAEGMLEGYVLTGRHGFFASYESFLRVVDSMVTQHFKWLRKCKTHTTWRKNYPALNLIATSTVFQQDHNGYTHQDPGILTHLAEKTPEYIREYLPADTNSLLAVMDKAFKAEDKVNLIVTSKHPRPQFYSAEEAEELVREGYKVIDWASNVANNEEPDVVFAAAGTEPNLEALAAVSILHKAFPDLKIRFVNVVDILKLRHPSVDARGLSDEEFDQVFTTDKPVIFAFHGYEGMIRDIFFNRHNHNLRVHGYRENGDITTPFDMRVMSELDRFHLAQDAANAALGAAAADFSAKMDETVAYHNAYIRENGDDIPEVQNWKWENINK</sequence>
<comment type="caution">
    <text evidence="8">The sequence shown here is derived from an EMBL/GenBank/DDBJ whole genome shotgun (WGS) entry which is preliminary data.</text>
</comment>
<evidence type="ECO:0000313" key="9">
    <source>
        <dbReference type="Proteomes" id="UP000070096"/>
    </source>
</evidence>
<dbReference type="EMBL" id="LQRC01000193">
    <property type="protein sequence ID" value="KXT71251.1"/>
    <property type="molecule type" value="Genomic_DNA"/>
</dbReference>